<proteinExistence type="predicted"/>
<dbReference type="AlphaFoldDB" id="A0A835T220"/>
<evidence type="ECO:0000313" key="3">
    <source>
        <dbReference type="EMBL" id="KAG2430131.1"/>
    </source>
</evidence>
<keyword evidence="1" id="KW-0175">Coiled coil</keyword>
<evidence type="ECO:0000256" key="2">
    <source>
        <dbReference type="SAM" id="MobiDB-lite"/>
    </source>
</evidence>
<gene>
    <name evidence="3" type="ORF">HXX76_010230</name>
</gene>
<evidence type="ECO:0000313" key="4">
    <source>
        <dbReference type="Proteomes" id="UP000650467"/>
    </source>
</evidence>
<feature type="compositionally biased region" description="Low complexity" evidence="2">
    <location>
        <begin position="114"/>
        <end position="125"/>
    </location>
</feature>
<evidence type="ECO:0000256" key="1">
    <source>
        <dbReference type="SAM" id="Coils"/>
    </source>
</evidence>
<feature type="region of interest" description="Disordered" evidence="2">
    <location>
        <begin position="111"/>
        <end position="130"/>
    </location>
</feature>
<protein>
    <submittedName>
        <fullName evidence="3">Uncharacterized protein</fullName>
    </submittedName>
</protein>
<keyword evidence="4" id="KW-1185">Reference proteome</keyword>
<accession>A0A835T220</accession>
<reference evidence="3" key="1">
    <citation type="journal article" date="2020" name="bioRxiv">
        <title>Comparative genomics of Chlamydomonas.</title>
        <authorList>
            <person name="Craig R.J."/>
            <person name="Hasan A.R."/>
            <person name="Ness R.W."/>
            <person name="Keightley P.D."/>
        </authorList>
    </citation>
    <scope>NUCLEOTIDE SEQUENCE</scope>
    <source>
        <strain evidence="3">SAG 7.73</strain>
    </source>
</reference>
<dbReference type="OrthoDB" id="542456at2759"/>
<feature type="coiled-coil region" evidence="1">
    <location>
        <begin position="32"/>
        <end position="73"/>
    </location>
</feature>
<organism evidence="3 4">
    <name type="scientific">Chlamydomonas incerta</name>
    <dbReference type="NCBI Taxonomy" id="51695"/>
    <lineage>
        <taxon>Eukaryota</taxon>
        <taxon>Viridiplantae</taxon>
        <taxon>Chlorophyta</taxon>
        <taxon>core chlorophytes</taxon>
        <taxon>Chlorophyceae</taxon>
        <taxon>CS clade</taxon>
        <taxon>Chlamydomonadales</taxon>
        <taxon>Chlamydomonadaceae</taxon>
        <taxon>Chlamydomonas</taxon>
    </lineage>
</organism>
<dbReference type="Proteomes" id="UP000650467">
    <property type="component" value="Unassembled WGS sequence"/>
</dbReference>
<dbReference type="EMBL" id="JAEHOC010000028">
    <property type="protein sequence ID" value="KAG2430131.1"/>
    <property type="molecule type" value="Genomic_DNA"/>
</dbReference>
<sequence length="419" mass="44481">MSLDLYALLCDVENDVQSIPLQAAPPQKKKRVRRVDAELNVLQEQLQRKAEELQRAEAESLRLRQRLKLLETVLPVRENQIRLLQSEATQPVTGGGTVPPAARPRLAITELAPSDSDASSVDLGLSSGGGGGSSVTLNVPAGGRPLLEAGPSDSAGDITLLAPQPRSRESADAILQRFVAVWNRDVREAALLLAAHDARPQDPTPALKLTQLKDQNFPLLRAMWRDYPGLLIEVTRLNLDTGERADPPPDHWAAVVHGLRLTPEQRAACLGALDLYRERMGPALQERRSLAQQMSAALQQADGPCAAGAAAAGGPMQQLPGPAGWGAGGVGGGAPDGGGGKDVTLEFLSAAQSLQRNVAIEGTALGVIRDFLGAGVFNVVQMKRIAVLSHPFFPDCLSVLTALEELERRGGLAHKPAQA</sequence>
<name>A0A835T220_CHLIN</name>
<comment type="caution">
    <text evidence="3">The sequence shown here is derived from an EMBL/GenBank/DDBJ whole genome shotgun (WGS) entry which is preliminary data.</text>
</comment>